<protein>
    <submittedName>
        <fullName evidence="9">(diamondback moth) hypothetical protein</fullName>
    </submittedName>
</protein>
<dbReference type="PROSITE" id="PS00243">
    <property type="entry name" value="I_EGF_1"/>
    <property type="match status" value="1"/>
</dbReference>
<evidence type="ECO:0000313" key="9">
    <source>
        <dbReference type="EMBL" id="CAG9096826.1"/>
    </source>
</evidence>
<evidence type="ECO:0000256" key="1">
    <source>
        <dbReference type="ARBA" id="ARBA00004370"/>
    </source>
</evidence>
<name>A0A8S4DCU7_PLUXY</name>
<dbReference type="GO" id="GO:0016020">
    <property type="term" value="C:membrane"/>
    <property type="evidence" value="ECO:0007669"/>
    <property type="project" value="UniProtKB-SubCell"/>
</dbReference>
<comment type="caution">
    <text evidence="9">The sequence shown here is derived from an EMBL/GenBank/DDBJ whole genome shotgun (WGS) entry which is preliminary data.</text>
</comment>
<dbReference type="Gene3D" id="2.10.25.10">
    <property type="entry name" value="Laminin"/>
    <property type="match status" value="1"/>
</dbReference>
<dbReference type="InterPro" id="IPR057243">
    <property type="entry name" value="Integrin_I-EGF_CS"/>
</dbReference>
<sequence>MLRKTTIVSLLVLISFVECGIQYNLFSINEKWVCGVKSSCLDCLQLPHCSWCASESKCFSSKIPLFDGFCQNDTVLSQDFGLSLRKNAACACFSSGLASNCRADPDDAADCSGRGTCQCGRCVCNAVPDSDHVNIKTISGEYCEFDNFSCDGPDCKDGPYRWNPEDEDD</sequence>
<evidence type="ECO:0000259" key="8">
    <source>
        <dbReference type="Pfam" id="PF23105"/>
    </source>
</evidence>
<proteinExistence type="predicted"/>
<feature type="chain" id="PRO_5035862204" evidence="7">
    <location>
        <begin position="20"/>
        <end position="169"/>
    </location>
</feature>
<feature type="signal peptide" evidence="7">
    <location>
        <begin position="1"/>
        <end position="19"/>
    </location>
</feature>
<keyword evidence="5" id="KW-1015">Disulfide bond</keyword>
<keyword evidence="6" id="KW-0325">Glycoprotein</keyword>
<dbReference type="InterPro" id="IPR002165">
    <property type="entry name" value="Plexin_repeat"/>
</dbReference>
<dbReference type="AlphaFoldDB" id="A0A8S4DCU7"/>
<evidence type="ECO:0000256" key="4">
    <source>
        <dbReference type="ARBA" id="ARBA00023136"/>
    </source>
</evidence>
<accession>A0A8S4DCU7</accession>
<evidence type="ECO:0000256" key="3">
    <source>
        <dbReference type="ARBA" id="ARBA00022737"/>
    </source>
</evidence>
<evidence type="ECO:0000256" key="6">
    <source>
        <dbReference type="ARBA" id="ARBA00023180"/>
    </source>
</evidence>
<dbReference type="Pfam" id="PF01437">
    <property type="entry name" value="PSI"/>
    <property type="match status" value="1"/>
</dbReference>
<keyword evidence="4" id="KW-0472">Membrane</keyword>
<dbReference type="Proteomes" id="UP000653454">
    <property type="component" value="Unassembled WGS sequence"/>
</dbReference>
<comment type="subcellular location">
    <subcellularLocation>
        <location evidence="1">Membrane</location>
    </subcellularLocation>
</comment>
<reference evidence="9" key="1">
    <citation type="submission" date="2020-11" db="EMBL/GenBank/DDBJ databases">
        <authorList>
            <person name="Whiteford S."/>
        </authorList>
    </citation>
    <scope>NUCLEOTIDE SEQUENCE</scope>
</reference>
<organism evidence="9 10">
    <name type="scientific">Plutella xylostella</name>
    <name type="common">Diamondback moth</name>
    <name type="synonym">Plutella maculipennis</name>
    <dbReference type="NCBI Taxonomy" id="51655"/>
    <lineage>
        <taxon>Eukaryota</taxon>
        <taxon>Metazoa</taxon>
        <taxon>Ecdysozoa</taxon>
        <taxon>Arthropoda</taxon>
        <taxon>Hexapoda</taxon>
        <taxon>Insecta</taxon>
        <taxon>Pterygota</taxon>
        <taxon>Neoptera</taxon>
        <taxon>Endopterygota</taxon>
        <taxon>Lepidoptera</taxon>
        <taxon>Glossata</taxon>
        <taxon>Ditrysia</taxon>
        <taxon>Yponomeutoidea</taxon>
        <taxon>Plutellidae</taxon>
        <taxon>Plutella</taxon>
    </lineage>
</organism>
<keyword evidence="10" id="KW-1185">Reference proteome</keyword>
<keyword evidence="3" id="KW-0677">Repeat</keyword>
<dbReference type="EMBL" id="CAJHNJ030000004">
    <property type="protein sequence ID" value="CAG9096826.1"/>
    <property type="molecule type" value="Genomic_DNA"/>
</dbReference>
<keyword evidence="2 7" id="KW-0732">Signal</keyword>
<gene>
    <name evidence="9" type="ORF">PLXY2_LOCUS1765</name>
</gene>
<evidence type="ECO:0000256" key="2">
    <source>
        <dbReference type="ARBA" id="ARBA00022729"/>
    </source>
</evidence>
<dbReference type="Pfam" id="PF23105">
    <property type="entry name" value="EGF_integrin"/>
    <property type="match status" value="1"/>
</dbReference>
<evidence type="ECO:0000256" key="7">
    <source>
        <dbReference type="SAM" id="SignalP"/>
    </source>
</evidence>
<dbReference type="InterPro" id="IPR057073">
    <property type="entry name" value="EGF_integrin_2"/>
</dbReference>
<feature type="domain" description="Integrin beta epidermal growth factor-like" evidence="8">
    <location>
        <begin position="98"/>
        <end position="144"/>
    </location>
</feature>
<evidence type="ECO:0000256" key="5">
    <source>
        <dbReference type="ARBA" id="ARBA00023157"/>
    </source>
</evidence>
<evidence type="ECO:0000313" key="10">
    <source>
        <dbReference type="Proteomes" id="UP000653454"/>
    </source>
</evidence>